<evidence type="ECO:0000313" key="7">
    <source>
        <dbReference type="EMBL" id="MBK1855035.1"/>
    </source>
</evidence>
<dbReference type="PANTHER" id="PTHR30168:SF0">
    <property type="entry name" value="INNER MEMBRANE PROTEIN"/>
    <property type="match status" value="1"/>
</dbReference>
<evidence type="ECO:0000256" key="3">
    <source>
        <dbReference type="ARBA" id="ARBA00022989"/>
    </source>
</evidence>
<evidence type="ECO:0000256" key="2">
    <source>
        <dbReference type="ARBA" id="ARBA00022692"/>
    </source>
</evidence>
<dbReference type="EMBL" id="JAENIG010000005">
    <property type="protein sequence ID" value="MBK1855035.1"/>
    <property type="molecule type" value="Genomic_DNA"/>
</dbReference>
<evidence type="ECO:0000256" key="6">
    <source>
        <dbReference type="SAM" id="Phobius"/>
    </source>
</evidence>
<proteinExistence type="predicted"/>
<dbReference type="Pfam" id="PF04228">
    <property type="entry name" value="Zn_peptidase"/>
    <property type="match status" value="1"/>
</dbReference>
<sequence length="309" mass="34414">MRWKGRKQSSNVEDRRGTTVRGGGGGPVAGGAIGSLLFALFRRGSGKTKLILIVGVIAACFMFKINPISLFMSTPGGGSSQVVSQKDYQPTAAEQEMFEYLKTLKGDNETIWAKIMAAEGLTYRPAKMVVYTQRTSTPGGIADAQMGPFYLPANETIYIDPSFFSELEQRFKAKGDFAQAYVIAHEVGHHIQKLLGLTDKVHGQQGRISKTEYNRLSVRLELQADFLAGVFAHHGQEKFNFLENGDIEEAMRCAEAIGDDRIQQHSHGHVQPDLFTHGTSEQRKRWFMRGYQSGRIRDGNTFDVPYNEL</sequence>
<dbReference type="Proteomes" id="UP000634206">
    <property type="component" value="Unassembled WGS sequence"/>
</dbReference>
<comment type="subcellular location">
    <subcellularLocation>
        <location evidence="1">Membrane</location>
        <topology evidence="1">Single-pass membrane protein</topology>
    </subcellularLocation>
</comment>
<keyword evidence="4 6" id="KW-0472">Membrane</keyword>
<evidence type="ECO:0000256" key="1">
    <source>
        <dbReference type="ARBA" id="ARBA00004167"/>
    </source>
</evidence>
<keyword evidence="3 6" id="KW-1133">Transmembrane helix</keyword>
<keyword evidence="8" id="KW-1185">Reference proteome</keyword>
<evidence type="ECO:0000313" key="8">
    <source>
        <dbReference type="Proteomes" id="UP000634206"/>
    </source>
</evidence>
<feature type="transmembrane region" description="Helical" evidence="6">
    <location>
        <begin position="50"/>
        <end position="72"/>
    </location>
</feature>
<feature type="region of interest" description="Disordered" evidence="5">
    <location>
        <begin position="1"/>
        <end position="25"/>
    </location>
</feature>
<dbReference type="PANTHER" id="PTHR30168">
    <property type="entry name" value="PUTATIVE MEMBRANE PROTEIN YPFJ"/>
    <property type="match status" value="1"/>
</dbReference>
<evidence type="ECO:0000256" key="5">
    <source>
        <dbReference type="SAM" id="MobiDB-lite"/>
    </source>
</evidence>
<evidence type="ECO:0000256" key="4">
    <source>
        <dbReference type="ARBA" id="ARBA00023136"/>
    </source>
</evidence>
<reference evidence="7" key="1">
    <citation type="submission" date="2021-01" db="EMBL/GenBank/DDBJ databases">
        <title>Modified the classification status of verrucomicrobia.</title>
        <authorList>
            <person name="Feng X."/>
        </authorList>
    </citation>
    <scope>NUCLEOTIDE SEQUENCE</scope>
    <source>
        <strain evidence="7">5K15</strain>
    </source>
</reference>
<dbReference type="AlphaFoldDB" id="A0AAE2SBD8"/>
<accession>A0AAE2SBD8</accession>
<dbReference type="GO" id="GO:0016020">
    <property type="term" value="C:membrane"/>
    <property type="evidence" value="ECO:0007669"/>
    <property type="project" value="UniProtKB-SubCell"/>
</dbReference>
<comment type="caution">
    <text evidence="7">The sequence shown here is derived from an EMBL/GenBank/DDBJ whole genome shotgun (WGS) entry which is preliminary data.</text>
</comment>
<protein>
    <submittedName>
        <fullName evidence="7">Neutral zinc metallopeptidase</fullName>
    </submittedName>
</protein>
<gene>
    <name evidence="7" type="ORF">JIN83_08690</name>
</gene>
<dbReference type="InterPro" id="IPR007343">
    <property type="entry name" value="Uncharacterised_pept_Zn_put"/>
</dbReference>
<organism evidence="7 8">
    <name type="scientific">Oceaniferula flava</name>
    <dbReference type="NCBI Taxonomy" id="2800421"/>
    <lineage>
        <taxon>Bacteria</taxon>
        <taxon>Pseudomonadati</taxon>
        <taxon>Verrucomicrobiota</taxon>
        <taxon>Verrucomicrobiia</taxon>
        <taxon>Verrucomicrobiales</taxon>
        <taxon>Verrucomicrobiaceae</taxon>
        <taxon>Oceaniferula</taxon>
    </lineage>
</organism>
<keyword evidence="2 6" id="KW-0812">Transmembrane</keyword>
<dbReference type="RefSeq" id="WP_309489648.1">
    <property type="nucleotide sequence ID" value="NZ_JAENIG010000005.1"/>
</dbReference>
<name>A0AAE2SBD8_9BACT</name>